<reference evidence="1" key="1">
    <citation type="submission" date="2019-10" db="EMBL/GenBank/DDBJ databases">
        <title>Conservation and host-specific expression of non-tandemly repeated heterogenous ribosome RNA gene in arbuscular mycorrhizal fungi.</title>
        <authorList>
            <person name="Maeda T."/>
            <person name="Kobayashi Y."/>
            <person name="Nakagawa T."/>
            <person name="Ezawa T."/>
            <person name="Yamaguchi K."/>
            <person name="Bino T."/>
            <person name="Nishimoto Y."/>
            <person name="Shigenobu S."/>
            <person name="Kawaguchi M."/>
        </authorList>
    </citation>
    <scope>NUCLEOTIDE SEQUENCE</scope>
    <source>
        <strain evidence="1">HR1</strain>
    </source>
</reference>
<accession>A0A8H3LKW4</accession>
<dbReference type="Proteomes" id="UP000615446">
    <property type="component" value="Unassembled WGS sequence"/>
</dbReference>
<protein>
    <submittedName>
        <fullName evidence="1">Uncharacterized protein</fullName>
    </submittedName>
</protein>
<name>A0A8H3LKW4_9GLOM</name>
<organism evidence="1 2">
    <name type="scientific">Rhizophagus clarus</name>
    <dbReference type="NCBI Taxonomy" id="94130"/>
    <lineage>
        <taxon>Eukaryota</taxon>
        <taxon>Fungi</taxon>
        <taxon>Fungi incertae sedis</taxon>
        <taxon>Mucoromycota</taxon>
        <taxon>Glomeromycotina</taxon>
        <taxon>Glomeromycetes</taxon>
        <taxon>Glomerales</taxon>
        <taxon>Glomeraceae</taxon>
        <taxon>Rhizophagus</taxon>
    </lineage>
</organism>
<dbReference type="AlphaFoldDB" id="A0A8H3LKW4"/>
<evidence type="ECO:0000313" key="1">
    <source>
        <dbReference type="EMBL" id="GES90488.1"/>
    </source>
</evidence>
<proteinExistence type="predicted"/>
<evidence type="ECO:0000313" key="2">
    <source>
        <dbReference type="Proteomes" id="UP000615446"/>
    </source>
</evidence>
<comment type="caution">
    <text evidence="1">The sequence shown here is derived from an EMBL/GenBank/DDBJ whole genome shotgun (WGS) entry which is preliminary data.</text>
</comment>
<gene>
    <name evidence="1" type="ORF">RCL2_001732800</name>
</gene>
<dbReference type="EMBL" id="BLAL01000194">
    <property type="protein sequence ID" value="GES90488.1"/>
    <property type="molecule type" value="Genomic_DNA"/>
</dbReference>
<sequence>MGKKCFQHGYVQRHFVDKFSSSSSQKQSKLVAVLKNAVSLISVERQAAITNNHNDSRTTQLAILLQSFSFSEDE</sequence>